<dbReference type="CTD" id="20238628"/>
<organism evidence="2 3">
    <name type="scientific">Lottia gigantea</name>
    <name type="common">Giant owl limpet</name>
    <dbReference type="NCBI Taxonomy" id="225164"/>
    <lineage>
        <taxon>Eukaryota</taxon>
        <taxon>Metazoa</taxon>
        <taxon>Spiralia</taxon>
        <taxon>Lophotrochozoa</taxon>
        <taxon>Mollusca</taxon>
        <taxon>Gastropoda</taxon>
        <taxon>Patellogastropoda</taxon>
        <taxon>Lottioidea</taxon>
        <taxon>Lottiidae</taxon>
        <taxon>Lottia</taxon>
    </lineage>
</organism>
<protein>
    <submittedName>
        <fullName evidence="2">Uncharacterized protein</fullName>
    </submittedName>
</protein>
<name>V3ZTU7_LOTGI</name>
<dbReference type="KEGG" id="lgi:LOTGIDRAFT_161118"/>
<reference evidence="2 3" key="1">
    <citation type="journal article" date="2013" name="Nature">
        <title>Insights into bilaterian evolution from three spiralian genomes.</title>
        <authorList>
            <person name="Simakov O."/>
            <person name="Marletaz F."/>
            <person name="Cho S.J."/>
            <person name="Edsinger-Gonzales E."/>
            <person name="Havlak P."/>
            <person name="Hellsten U."/>
            <person name="Kuo D.H."/>
            <person name="Larsson T."/>
            <person name="Lv J."/>
            <person name="Arendt D."/>
            <person name="Savage R."/>
            <person name="Osoegawa K."/>
            <person name="de Jong P."/>
            <person name="Grimwood J."/>
            <person name="Chapman J.A."/>
            <person name="Shapiro H."/>
            <person name="Aerts A."/>
            <person name="Otillar R.P."/>
            <person name="Terry A.Y."/>
            <person name="Boore J.L."/>
            <person name="Grigoriev I.V."/>
            <person name="Lindberg D.R."/>
            <person name="Seaver E.C."/>
            <person name="Weisblat D.A."/>
            <person name="Putnam N.H."/>
            <person name="Rokhsar D.S."/>
        </authorList>
    </citation>
    <scope>NUCLEOTIDE SEQUENCE [LARGE SCALE GENOMIC DNA]</scope>
</reference>
<sequence>MSSASLDILSLTAVKDTSDDSSVSELSDILNFSNVSSSDLSPSVELRCKRYSPNPDSAEKKDLRGRRKTRMAPQPPGHGMRRSVTDSGLSRSRSFNSDKTRNQVIKQASTDSDSQVSQYLDLDNNNKNEKETPSSLRGVPRDKSRFKALKDALRSPRHIRKNSRQEKTLQNSPSPSLSKFRVKRTPVTIVSENLTFGILSDYVNNECEFEIFHA</sequence>
<dbReference type="EMBL" id="KB201750">
    <property type="protein sequence ID" value="ESO94868.1"/>
    <property type="molecule type" value="Genomic_DNA"/>
</dbReference>
<dbReference type="AlphaFoldDB" id="V3ZTU7"/>
<dbReference type="HOGENOM" id="CLU_1290281_0_0_1"/>
<dbReference type="Proteomes" id="UP000030746">
    <property type="component" value="Unassembled WGS sequence"/>
</dbReference>
<evidence type="ECO:0000313" key="2">
    <source>
        <dbReference type="EMBL" id="ESO94868.1"/>
    </source>
</evidence>
<feature type="compositionally biased region" description="Low complexity" evidence="1">
    <location>
        <begin position="34"/>
        <end position="43"/>
    </location>
</feature>
<feature type="compositionally biased region" description="Polar residues" evidence="1">
    <location>
        <begin position="168"/>
        <end position="177"/>
    </location>
</feature>
<evidence type="ECO:0000256" key="1">
    <source>
        <dbReference type="SAM" id="MobiDB-lite"/>
    </source>
</evidence>
<feature type="region of interest" description="Disordered" evidence="1">
    <location>
        <begin position="34"/>
        <end position="179"/>
    </location>
</feature>
<feature type="compositionally biased region" description="Polar residues" evidence="1">
    <location>
        <begin position="102"/>
        <end position="118"/>
    </location>
</feature>
<feature type="compositionally biased region" description="Polar residues" evidence="1">
    <location>
        <begin position="85"/>
        <end position="95"/>
    </location>
</feature>
<evidence type="ECO:0000313" key="3">
    <source>
        <dbReference type="Proteomes" id="UP000030746"/>
    </source>
</evidence>
<gene>
    <name evidence="2" type="ORF">LOTGIDRAFT_161118</name>
</gene>
<accession>V3ZTU7</accession>
<dbReference type="OrthoDB" id="10657597at2759"/>
<dbReference type="RefSeq" id="XP_009054603.1">
    <property type="nucleotide sequence ID" value="XM_009056355.1"/>
</dbReference>
<feature type="compositionally biased region" description="Basic and acidic residues" evidence="1">
    <location>
        <begin position="139"/>
        <end position="154"/>
    </location>
</feature>
<proteinExistence type="predicted"/>
<keyword evidence="3" id="KW-1185">Reference proteome</keyword>
<dbReference type="GeneID" id="20238628"/>